<dbReference type="SUPFAM" id="SSF48150">
    <property type="entry name" value="DNA-glycosylase"/>
    <property type="match status" value="1"/>
</dbReference>
<evidence type="ECO:0000256" key="1">
    <source>
        <dbReference type="ARBA" id="ARBA00000086"/>
    </source>
</evidence>
<dbReference type="Gene3D" id="1.10.340.30">
    <property type="entry name" value="Hypothetical protein, domain 2"/>
    <property type="match status" value="1"/>
</dbReference>
<dbReference type="CDD" id="cd00056">
    <property type="entry name" value="ENDO3c"/>
    <property type="match status" value="1"/>
</dbReference>
<dbReference type="EC" id="3.2.2.21" evidence="2"/>
<gene>
    <name evidence="6" type="ORF">GIW81_12115</name>
</gene>
<dbReference type="Gene3D" id="1.10.1670.40">
    <property type="match status" value="1"/>
</dbReference>
<dbReference type="PANTHER" id="PTHR43003">
    <property type="entry name" value="DNA-3-METHYLADENINE GLYCOSYLASE"/>
    <property type="match status" value="1"/>
</dbReference>
<dbReference type="PANTHER" id="PTHR43003:SF13">
    <property type="entry name" value="DNA-3-METHYLADENINE GLYCOSYLASE 2"/>
    <property type="match status" value="1"/>
</dbReference>
<dbReference type="EMBL" id="WMBQ01000001">
    <property type="protein sequence ID" value="MTD95077.1"/>
    <property type="molecule type" value="Genomic_DNA"/>
</dbReference>
<comment type="catalytic activity">
    <reaction evidence="1">
        <text>Hydrolysis of alkylated DNA, releasing 3-methyladenine, 3-methylguanine, 7-methylguanine and 7-methyladenine.</text>
        <dbReference type="EC" id="3.2.2.21"/>
    </reaction>
</comment>
<keyword evidence="3" id="KW-0227">DNA damage</keyword>
<evidence type="ECO:0000259" key="5">
    <source>
        <dbReference type="SMART" id="SM00478"/>
    </source>
</evidence>
<dbReference type="GO" id="GO:0032131">
    <property type="term" value="F:alkylated DNA binding"/>
    <property type="evidence" value="ECO:0007669"/>
    <property type="project" value="TreeGrafter"/>
</dbReference>
<accession>A0A6I3KMV6</accession>
<dbReference type="GO" id="GO:0032993">
    <property type="term" value="C:protein-DNA complex"/>
    <property type="evidence" value="ECO:0007669"/>
    <property type="project" value="TreeGrafter"/>
</dbReference>
<dbReference type="GO" id="GO:0008725">
    <property type="term" value="F:DNA-3-methyladenine glycosylase activity"/>
    <property type="evidence" value="ECO:0007669"/>
    <property type="project" value="TreeGrafter"/>
</dbReference>
<dbReference type="Proteomes" id="UP000440694">
    <property type="component" value="Unassembled WGS sequence"/>
</dbReference>
<dbReference type="AlphaFoldDB" id="A0A6I3KMV6"/>
<evidence type="ECO:0000256" key="2">
    <source>
        <dbReference type="ARBA" id="ARBA00012000"/>
    </source>
</evidence>
<dbReference type="SMART" id="SM00478">
    <property type="entry name" value="ENDO3c"/>
    <property type="match status" value="1"/>
</dbReference>
<dbReference type="RefSeq" id="WP_154739422.1">
    <property type="nucleotide sequence ID" value="NZ_WMBQ01000001.1"/>
</dbReference>
<dbReference type="GO" id="GO:0005737">
    <property type="term" value="C:cytoplasm"/>
    <property type="evidence" value="ECO:0007669"/>
    <property type="project" value="TreeGrafter"/>
</dbReference>
<evidence type="ECO:0000313" key="7">
    <source>
        <dbReference type="Proteomes" id="UP000440694"/>
    </source>
</evidence>
<name>A0A6I3KMV6_9HYPH</name>
<reference evidence="6 7" key="1">
    <citation type="submission" date="2019-11" db="EMBL/GenBank/DDBJ databases">
        <title>Identification of a novel strain.</title>
        <authorList>
            <person name="Xu Q."/>
            <person name="Wang G."/>
        </authorList>
    </citation>
    <scope>NUCLEOTIDE SEQUENCE [LARGE SCALE GENOMIC DNA]</scope>
    <source>
        <strain evidence="7">xq</strain>
    </source>
</reference>
<dbReference type="GO" id="GO:0006307">
    <property type="term" value="P:DNA alkylation repair"/>
    <property type="evidence" value="ECO:0007669"/>
    <property type="project" value="TreeGrafter"/>
</dbReference>
<sequence>MHKRAQAAHIILSDDAMRKGIRALRRACPHLRLVHDHAGDPPLRQHTPGFEGLARIVVGQQLSLASAQAIWGRMQRTVQPMTPRAFLLVSDDELRAAGLSKGKVKTLRALSEAIAAGLDLDALASASDAKVHDALTALPGIGPWTADIYLLFCLGRADAFAAGDLALQIAARAAMSLDDRPSRDELFAIAERWRPWRGVAAHLLWAYYKVVDRSLLVQKNADAARP</sequence>
<evidence type="ECO:0000256" key="3">
    <source>
        <dbReference type="ARBA" id="ARBA00022763"/>
    </source>
</evidence>
<protein>
    <recommendedName>
        <fullName evidence="2">DNA-3-methyladenine glycosylase II</fullName>
        <ecNumber evidence="2">3.2.2.21</ecNumber>
    </recommendedName>
</protein>
<dbReference type="InterPro" id="IPR051912">
    <property type="entry name" value="Alkylbase_DNA_Glycosylase/TA"/>
</dbReference>
<keyword evidence="4" id="KW-0234">DNA repair</keyword>
<proteinExistence type="predicted"/>
<dbReference type="GO" id="GO:0043916">
    <property type="term" value="F:DNA-7-methylguanine glycosylase activity"/>
    <property type="evidence" value="ECO:0007669"/>
    <property type="project" value="TreeGrafter"/>
</dbReference>
<feature type="domain" description="HhH-GPD" evidence="5">
    <location>
        <begin position="58"/>
        <end position="209"/>
    </location>
</feature>
<dbReference type="Pfam" id="PF00730">
    <property type="entry name" value="HhH-GPD"/>
    <property type="match status" value="1"/>
</dbReference>
<organism evidence="6 7">
    <name type="scientific">Hyphomicrobium album</name>
    <dbReference type="NCBI Taxonomy" id="2665159"/>
    <lineage>
        <taxon>Bacteria</taxon>
        <taxon>Pseudomonadati</taxon>
        <taxon>Pseudomonadota</taxon>
        <taxon>Alphaproteobacteria</taxon>
        <taxon>Hyphomicrobiales</taxon>
        <taxon>Hyphomicrobiaceae</taxon>
        <taxon>Hyphomicrobium</taxon>
    </lineage>
</organism>
<dbReference type="InterPro" id="IPR003265">
    <property type="entry name" value="HhH-GPD_domain"/>
</dbReference>
<comment type="caution">
    <text evidence="6">The sequence shown here is derived from an EMBL/GenBank/DDBJ whole genome shotgun (WGS) entry which is preliminary data.</text>
</comment>
<dbReference type="InterPro" id="IPR011257">
    <property type="entry name" value="DNA_glycosylase"/>
</dbReference>
<evidence type="ECO:0000256" key="4">
    <source>
        <dbReference type="ARBA" id="ARBA00023204"/>
    </source>
</evidence>
<keyword evidence="7" id="KW-1185">Reference proteome</keyword>
<dbReference type="GO" id="GO:0006285">
    <property type="term" value="P:base-excision repair, AP site formation"/>
    <property type="evidence" value="ECO:0007669"/>
    <property type="project" value="TreeGrafter"/>
</dbReference>
<evidence type="ECO:0000313" key="6">
    <source>
        <dbReference type="EMBL" id="MTD95077.1"/>
    </source>
</evidence>